<dbReference type="RefSeq" id="XP_009530084.1">
    <property type="nucleotide sequence ID" value="XM_009531789.1"/>
</dbReference>
<keyword evidence="4" id="KW-1185">Reference proteome</keyword>
<evidence type="ECO:0000256" key="1">
    <source>
        <dbReference type="SAM" id="Coils"/>
    </source>
</evidence>
<evidence type="ECO:0008006" key="5">
    <source>
        <dbReference type="Google" id="ProtNLM"/>
    </source>
</evidence>
<dbReference type="AlphaFoldDB" id="G4ZPM3"/>
<name>G4ZPM3_PHYSP</name>
<dbReference type="KEGG" id="psoj:PHYSODRAFT_506493"/>
<feature type="coiled-coil region" evidence="1">
    <location>
        <begin position="108"/>
        <end position="142"/>
    </location>
</feature>
<dbReference type="CDD" id="cd14688">
    <property type="entry name" value="bZIP_YAP"/>
    <property type="match status" value="1"/>
</dbReference>
<feature type="region of interest" description="Disordered" evidence="2">
    <location>
        <begin position="45"/>
        <end position="72"/>
    </location>
</feature>
<keyword evidence="1" id="KW-0175">Coiled coil</keyword>
<dbReference type="SMR" id="G4ZPM3"/>
<evidence type="ECO:0000313" key="4">
    <source>
        <dbReference type="Proteomes" id="UP000002640"/>
    </source>
</evidence>
<gene>
    <name evidence="3" type="ORF">PHYSODRAFT_506493</name>
</gene>
<protein>
    <recommendedName>
        <fullName evidence="5">BZIP domain-containing protein</fullName>
    </recommendedName>
</protein>
<evidence type="ECO:0000256" key="2">
    <source>
        <dbReference type="SAM" id="MobiDB-lite"/>
    </source>
</evidence>
<feature type="compositionally biased region" description="Polar residues" evidence="2">
    <location>
        <begin position="58"/>
        <end position="68"/>
    </location>
</feature>
<organism evidence="3 4">
    <name type="scientific">Phytophthora sojae (strain P6497)</name>
    <name type="common">Soybean stem and root rot agent</name>
    <name type="synonym">Phytophthora megasperma f. sp. glycines</name>
    <dbReference type="NCBI Taxonomy" id="1094619"/>
    <lineage>
        <taxon>Eukaryota</taxon>
        <taxon>Sar</taxon>
        <taxon>Stramenopiles</taxon>
        <taxon>Oomycota</taxon>
        <taxon>Peronosporomycetes</taxon>
        <taxon>Peronosporales</taxon>
        <taxon>Peronosporaceae</taxon>
        <taxon>Phytophthora</taxon>
    </lineage>
</organism>
<sequence length="339" mass="37987">MEGCVLRPPNSQLFSDNVIGGVVERSTAASRYRSSHVCEEYHPHEGHGAFRTRHQEGETGTPSTNLPHNNRAAEPTTRQDQLVAMAELATAEKLRLRELRRERQIRYRKKKENYMHSLEDETRQLRDEIEQLEQRRRSVSAAVPAIESAWRVAAEYFRLFRYGVSEASVSVSSSSSEAQPSAQLNFLRASMTADVAFNGERGAEVMLRTWSCVSRWFAGVEMDLERLEKDATGSLVATTTFTVTITEQTLSIVFPHLSTGVGQVGSAASFLSERLEGQTITMRGSTRFEWDGAYCCVTSVMSQSDMLTPMLRLVGSLEDVSRVFEGARITPDFRLKSAM</sequence>
<reference evidence="3 4" key="1">
    <citation type="journal article" date="2006" name="Science">
        <title>Phytophthora genome sequences uncover evolutionary origins and mechanisms of pathogenesis.</title>
        <authorList>
            <person name="Tyler B.M."/>
            <person name="Tripathy S."/>
            <person name="Zhang X."/>
            <person name="Dehal P."/>
            <person name="Jiang R.H."/>
            <person name="Aerts A."/>
            <person name="Arredondo F.D."/>
            <person name="Baxter L."/>
            <person name="Bensasson D."/>
            <person name="Beynon J.L."/>
            <person name="Chapman J."/>
            <person name="Damasceno C.M."/>
            <person name="Dorrance A.E."/>
            <person name="Dou D."/>
            <person name="Dickerman A.W."/>
            <person name="Dubchak I.L."/>
            <person name="Garbelotto M."/>
            <person name="Gijzen M."/>
            <person name="Gordon S.G."/>
            <person name="Govers F."/>
            <person name="Grunwald N.J."/>
            <person name="Huang W."/>
            <person name="Ivors K.L."/>
            <person name="Jones R.W."/>
            <person name="Kamoun S."/>
            <person name="Krampis K."/>
            <person name="Lamour K.H."/>
            <person name="Lee M.K."/>
            <person name="McDonald W.H."/>
            <person name="Medina M."/>
            <person name="Meijer H.J."/>
            <person name="Nordberg E.K."/>
            <person name="Maclean D.J."/>
            <person name="Ospina-Giraldo M.D."/>
            <person name="Morris P.F."/>
            <person name="Phuntumart V."/>
            <person name="Putnam N.H."/>
            <person name="Rash S."/>
            <person name="Rose J.K."/>
            <person name="Sakihama Y."/>
            <person name="Salamov A.A."/>
            <person name="Savidor A."/>
            <person name="Scheuring C.F."/>
            <person name="Smith B.M."/>
            <person name="Sobral B.W."/>
            <person name="Terry A."/>
            <person name="Torto-Alalibo T.A."/>
            <person name="Win J."/>
            <person name="Xu Z."/>
            <person name="Zhang H."/>
            <person name="Grigoriev I.V."/>
            <person name="Rokhsar D.S."/>
            <person name="Boore J.L."/>
        </authorList>
    </citation>
    <scope>NUCLEOTIDE SEQUENCE [LARGE SCALE GENOMIC DNA]</scope>
    <source>
        <strain evidence="3 4">P6497</strain>
    </source>
</reference>
<dbReference type="Proteomes" id="UP000002640">
    <property type="component" value="Unassembled WGS sequence"/>
</dbReference>
<feature type="compositionally biased region" description="Basic and acidic residues" evidence="2">
    <location>
        <begin position="45"/>
        <end position="57"/>
    </location>
</feature>
<dbReference type="EMBL" id="JH159155">
    <property type="protein sequence ID" value="EGZ16335.1"/>
    <property type="molecule type" value="Genomic_DNA"/>
</dbReference>
<dbReference type="OMA" id="GSMHFEW"/>
<proteinExistence type="predicted"/>
<dbReference type="GeneID" id="20658622"/>
<evidence type="ECO:0000313" key="3">
    <source>
        <dbReference type="EMBL" id="EGZ16335.1"/>
    </source>
</evidence>
<dbReference type="InParanoid" id="G4ZPM3"/>
<accession>G4ZPM3</accession>